<evidence type="ECO:0000256" key="12">
    <source>
        <dbReference type="PIRSR" id="PIRSR600243-1"/>
    </source>
</evidence>
<comment type="subcellular location">
    <subcellularLocation>
        <location evidence="2">Nucleus</location>
    </subcellularLocation>
</comment>
<keyword evidence="8" id="KW-0647">Proteasome</keyword>
<comment type="catalytic activity">
    <reaction evidence="1">
        <text>Cleavage of peptide bonds with very broad specificity.</text>
        <dbReference type="EC" id="3.4.25.1"/>
    </reaction>
</comment>
<keyword evidence="6" id="KW-0888">Threonine protease</keyword>
<keyword evidence="7" id="KW-0378">Hydrolase</keyword>
<dbReference type="PROSITE" id="PS51476">
    <property type="entry name" value="PROTEASOME_BETA_2"/>
    <property type="match status" value="1"/>
</dbReference>
<evidence type="ECO:0000256" key="7">
    <source>
        <dbReference type="ARBA" id="ARBA00022801"/>
    </source>
</evidence>
<dbReference type="EMBL" id="JH159152">
    <property type="protein sequence ID" value="EGZ24808.1"/>
    <property type="molecule type" value="Genomic_DNA"/>
</dbReference>
<dbReference type="Pfam" id="PF00227">
    <property type="entry name" value="Proteasome"/>
    <property type="match status" value="1"/>
</dbReference>
<dbReference type="AlphaFoldDB" id="G4YTS1"/>
<dbReference type="Gene3D" id="3.60.20.10">
    <property type="entry name" value="Glutamine Phosphoribosylpyrophosphate, subunit 1, domain 1"/>
    <property type="match status" value="1"/>
</dbReference>
<evidence type="ECO:0000256" key="2">
    <source>
        <dbReference type="ARBA" id="ARBA00004123"/>
    </source>
</evidence>
<keyword evidence="4" id="KW-0963">Cytoplasm</keyword>
<keyword evidence="14" id="KW-1185">Reference proteome</keyword>
<evidence type="ECO:0000313" key="14">
    <source>
        <dbReference type="Proteomes" id="UP000002640"/>
    </source>
</evidence>
<sequence length="637" mass="70437">MTIAVASDAAPNFAKLPDEQVRQTLTRDYSTLRFRIEYGNYLSNHLLHAVVALHELGASEQKIAEYAAHYTQKLESEGPDHEDVVERATTTEVLSDEEAQALLGKRQKYNALLAYYSRDVKKLGVDGAVRKHLPNLFSGLAGALLHGIIQVGYAYHIGGERLVAEGLAYQHHCYLPFDEPPMPSNQEPLRQFTRQTVFEVADAVTSNEFLRSEQERLTSISPLKDLDIGWIQRGINAFSGHPERNSPKAFELIWSQVNEFDFSRFDGSCALDMILWLYVMLEHNDFIILHAATSAWSLQQLEHLLSLSDKVKAWRVWLHVALSALVTAKVRDFRAEDICASDSVSEDLNALPSWPELRERALALPGFPDEHVYKMVQVADDHAHASNSSSDSAPFLSAAQRDLVARTAALTVISTPFKPMTKQEVDEGSYLKPGEVDAGTSIIAVRFKGGVVLGADSRTSMGTYIANRVSDKLTPLHDRLYCCRSGSAADTQALSDYVRYYLSSHSVELGRLPKVGTAANLFRSLCYHNKDRLLAGIIVAGWDPVKGGQVFSIPIGGAMVEQDFAIGGSGSTYIYGLVDSEYRPDMTKEECQQFVKKALAHAMARDGSSGGVIRTVTITENEVVRDFTCGDDLPFSI</sequence>
<keyword evidence="9" id="KW-0560">Oxidoreductase</keyword>
<evidence type="ECO:0000256" key="3">
    <source>
        <dbReference type="ARBA" id="ARBA00012039"/>
    </source>
</evidence>
<gene>
    <name evidence="13" type="ORF">PHYSODRAFT_350003</name>
</gene>
<reference evidence="13 14" key="1">
    <citation type="journal article" date="2006" name="Science">
        <title>Phytophthora genome sequences uncover evolutionary origins and mechanisms of pathogenesis.</title>
        <authorList>
            <person name="Tyler B.M."/>
            <person name="Tripathy S."/>
            <person name="Zhang X."/>
            <person name="Dehal P."/>
            <person name="Jiang R.H."/>
            <person name="Aerts A."/>
            <person name="Arredondo F.D."/>
            <person name="Baxter L."/>
            <person name="Bensasson D."/>
            <person name="Beynon J.L."/>
            <person name="Chapman J."/>
            <person name="Damasceno C.M."/>
            <person name="Dorrance A.E."/>
            <person name="Dou D."/>
            <person name="Dickerman A.W."/>
            <person name="Dubchak I.L."/>
            <person name="Garbelotto M."/>
            <person name="Gijzen M."/>
            <person name="Gordon S.G."/>
            <person name="Govers F."/>
            <person name="Grunwald N.J."/>
            <person name="Huang W."/>
            <person name="Ivors K.L."/>
            <person name="Jones R.W."/>
            <person name="Kamoun S."/>
            <person name="Krampis K."/>
            <person name="Lamour K.H."/>
            <person name="Lee M.K."/>
            <person name="McDonald W.H."/>
            <person name="Medina M."/>
            <person name="Meijer H.J."/>
            <person name="Nordberg E.K."/>
            <person name="Maclean D.J."/>
            <person name="Ospina-Giraldo M.D."/>
            <person name="Morris P.F."/>
            <person name="Phuntumart V."/>
            <person name="Putnam N.H."/>
            <person name="Rash S."/>
            <person name="Rose J.K."/>
            <person name="Sakihama Y."/>
            <person name="Salamov A.A."/>
            <person name="Savidor A."/>
            <person name="Scheuring C.F."/>
            <person name="Smith B.M."/>
            <person name="Sobral B.W."/>
            <person name="Terry A."/>
            <person name="Torto-Alalibo T.A."/>
            <person name="Win J."/>
            <person name="Xu Z."/>
            <person name="Zhang H."/>
            <person name="Grigoriev I.V."/>
            <person name="Rokhsar D.S."/>
            <person name="Boore J.L."/>
        </authorList>
    </citation>
    <scope>NUCLEOTIDE SEQUENCE [LARGE SCALE GENOMIC DNA]</scope>
    <source>
        <strain evidence="13 14">P6497</strain>
    </source>
</reference>
<dbReference type="InParanoid" id="G4YTS1"/>
<dbReference type="InterPro" id="IPR025337">
    <property type="entry name" value="Questin_oxidase-like"/>
</dbReference>
<dbReference type="InterPro" id="IPR023333">
    <property type="entry name" value="Proteasome_suB-type"/>
</dbReference>
<keyword evidence="11" id="KW-0539">Nucleus</keyword>
<accession>G4YTS1</accession>
<dbReference type="FunFam" id="3.60.20.10:FF:000010">
    <property type="entry name" value="Proteasome subunit beta type-1"/>
    <property type="match status" value="1"/>
</dbReference>
<dbReference type="InterPro" id="IPR000243">
    <property type="entry name" value="Pept_T1A_subB"/>
</dbReference>
<dbReference type="OMA" id="KAFELIW"/>
<evidence type="ECO:0000256" key="11">
    <source>
        <dbReference type="ARBA" id="ARBA00023242"/>
    </source>
</evidence>
<proteinExistence type="predicted"/>
<dbReference type="GeneID" id="20649094"/>
<dbReference type="SUPFAM" id="SSF56235">
    <property type="entry name" value="N-terminal nucleophile aminohydrolases (Ntn hydrolases)"/>
    <property type="match status" value="1"/>
</dbReference>
<dbReference type="InterPro" id="IPR001353">
    <property type="entry name" value="Proteasome_sua/b"/>
</dbReference>
<organism evidence="13 14">
    <name type="scientific">Phytophthora sojae (strain P6497)</name>
    <name type="common">Soybean stem and root rot agent</name>
    <name type="synonym">Phytophthora megasperma f. sp. glycines</name>
    <dbReference type="NCBI Taxonomy" id="1094619"/>
    <lineage>
        <taxon>Eukaryota</taxon>
        <taxon>Sar</taxon>
        <taxon>Stramenopiles</taxon>
        <taxon>Oomycota</taxon>
        <taxon>Peronosporomycetes</taxon>
        <taxon>Peronosporales</taxon>
        <taxon>Peronosporaceae</taxon>
        <taxon>Phytophthora</taxon>
    </lineage>
</organism>
<dbReference type="InterPro" id="IPR016050">
    <property type="entry name" value="Proteasome_bsu_CS"/>
</dbReference>
<dbReference type="InterPro" id="IPR029055">
    <property type="entry name" value="Ntn_hydrolases_N"/>
</dbReference>
<dbReference type="PROSITE" id="PS00854">
    <property type="entry name" value="PROTEASOME_BETA_1"/>
    <property type="match status" value="1"/>
</dbReference>
<dbReference type="Pfam" id="PF14027">
    <property type="entry name" value="Questin_oxidase"/>
    <property type="match status" value="1"/>
</dbReference>
<dbReference type="GO" id="GO:0005634">
    <property type="term" value="C:nucleus"/>
    <property type="evidence" value="ECO:0007669"/>
    <property type="project" value="UniProtKB-SubCell"/>
</dbReference>
<dbReference type="SMR" id="G4YTS1"/>
<dbReference type="PANTHER" id="PTHR35870:SF1">
    <property type="entry name" value="PROTEIN, PUTATIVE (AFU_ORTHOLOGUE AFUA_5G03330)-RELATED"/>
    <property type="match status" value="1"/>
</dbReference>
<dbReference type="PANTHER" id="PTHR35870">
    <property type="entry name" value="PROTEIN, PUTATIVE (AFU_ORTHOLOGUE AFUA_5G03330)-RELATED"/>
    <property type="match status" value="1"/>
</dbReference>
<keyword evidence="10" id="KW-0865">Zymogen</keyword>
<name>G4YTS1_PHYSP</name>
<evidence type="ECO:0000256" key="8">
    <source>
        <dbReference type="ARBA" id="ARBA00022942"/>
    </source>
</evidence>
<dbReference type="GO" id="GO:0004298">
    <property type="term" value="F:threonine-type endopeptidase activity"/>
    <property type="evidence" value="ECO:0007669"/>
    <property type="project" value="UniProtKB-KW"/>
</dbReference>
<dbReference type="GO" id="GO:0016491">
    <property type="term" value="F:oxidoreductase activity"/>
    <property type="evidence" value="ECO:0007669"/>
    <property type="project" value="UniProtKB-KW"/>
</dbReference>
<feature type="non-terminal residue" evidence="13">
    <location>
        <position position="1"/>
    </location>
</feature>
<protein>
    <recommendedName>
        <fullName evidence="3">proteasome endopeptidase complex</fullName>
        <ecNumber evidence="3">3.4.25.1</ecNumber>
    </recommendedName>
</protein>
<feature type="active site" description="Nucleophile" evidence="12">
    <location>
        <position position="440"/>
    </location>
</feature>
<evidence type="ECO:0000256" key="1">
    <source>
        <dbReference type="ARBA" id="ARBA00001198"/>
    </source>
</evidence>
<evidence type="ECO:0000256" key="6">
    <source>
        <dbReference type="ARBA" id="ARBA00022698"/>
    </source>
</evidence>
<dbReference type="RefSeq" id="XP_009520096.1">
    <property type="nucleotide sequence ID" value="XM_009521801.1"/>
</dbReference>
<dbReference type="EC" id="3.4.25.1" evidence="3"/>
<keyword evidence="5" id="KW-0645">Protease</keyword>
<dbReference type="GO" id="GO:0005839">
    <property type="term" value="C:proteasome core complex"/>
    <property type="evidence" value="ECO:0007669"/>
    <property type="project" value="InterPro"/>
</dbReference>
<evidence type="ECO:0000313" key="13">
    <source>
        <dbReference type="EMBL" id="EGZ24808.1"/>
    </source>
</evidence>
<dbReference type="CDD" id="cd03762">
    <property type="entry name" value="proteasome_beta_type_6"/>
    <property type="match status" value="1"/>
</dbReference>
<evidence type="ECO:0000256" key="10">
    <source>
        <dbReference type="ARBA" id="ARBA00023145"/>
    </source>
</evidence>
<evidence type="ECO:0000256" key="5">
    <source>
        <dbReference type="ARBA" id="ARBA00022670"/>
    </source>
</evidence>
<dbReference type="Proteomes" id="UP000002640">
    <property type="component" value="Unassembled WGS sequence"/>
</dbReference>
<dbReference type="STRING" id="1094619.G4YTS1"/>
<dbReference type="PRINTS" id="PR00141">
    <property type="entry name" value="PROTEASOME"/>
</dbReference>
<evidence type="ECO:0000256" key="4">
    <source>
        <dbReference type="ARBA" id="ARBA00022490"/>
    </source>
</evidence>
<evidence type="ECO:0000256" key="9">
    <source>
        <dbReference type="ARBA" id="ARBA00023002"/>
    </source>
</evidence>
<dbReference type="KEGG" id="psoj:PHYSODRAFT_350003"/>
<dbReference type="GO" id="GO:0051603">
    <property type="term" value="P:proteolysis involved in protein catabolic process"/>
    <property type="evidence" value="ECO:0007669"/>
    <property type="project" value="InterPro"/>
</dbReference>